<dbReference type="EC" id="1.3.1.74" evidence="3"/>
<dbReference type="AlphaFoldDB" id="B9SUK8"/>
<dbReference type="FunFam" id="3.40.50.720:FF:000121">
    <property type="entry name" value="Prostaglandin reductase 2"/>
    <property type="match status" value="1"/>
</dbReference>
<dbReference type="Pfam" id="PF16884">
    <property type="entry name" value="ADH_N_2"/>
    <property type="match status" value="1"/>
</dbReference>
<sequence>MSGDSVESKEWYMAAYAPQGVPTSDHLKIRTATLSLVADSIPDDHVAVEILWISVDPYQRTRMTGFRDGLDMPPFDLNQVISTLAIGRVIRSKSSKYKEGDNVFSFFFPAGEFCVTPSDVIMRKIDKVPGNITLPHYLSCFGVAGFAAWVGIKVIGDPRPGSNVFISAAAGGVGMVAGQLAKLKGCRVIGSAGTDEKIKLLKEEFGYDDAFNYHTEKDFDAALSKYFPDGIDLYLDNVGGKMLEGVLNHVNHHARIPLCGMISQYNKFNNK</sequence>
<dbReference type="SUPFAM" id="SSF51735">
    <property type="entry name" value="NAD(P)-binding Rossmann-fold domains"/>
    <property type="match status" value="1"/>
</dbReference>
<evidence type="ECO:0000313" key="4">
    <source>
        <dbReference type="Proteomes" id="UP000008311"/>
    </source>
</evidence>
<evidence type="ECO:0000313" key="3">
    <source>
        <dbReference type="EMBL" id="EEF32719.1"/>
    </source>
</evidence>
<reference evidence="4" key="1">
    <citation type="journal article" date="2010" name="Nat. Biotechnol.">
        <title>Draft genome sequence of the oilseed species Ricinus communis.</title>
        <authorList>
            <person name="Chan A.P."/>
            <person name="Crabtree J."/>
            <person name="Zhao Q."/>
            <person name="Lorenzi H."/>
            <person name="Orvis J."/>
            <person name="Puiu D."/>
            <person name="Melake-Berhan A."/>
            <person name="Jones K.M."/>
            <person name="Redman J."/>
            <person name="Chen G."/>
            <person name="Cahoon E.B."/>
            <person name="Gedil M."/>
            <person name="Stanke M."/>
            <person name="Haas B.J."/>
            <person name="Wortman J.R."/>
            <person name="Fraser-Liggett C.M."/>
            <person name="Ravel J."/>
            <person name="Rabinowicz P.D."/>
        </authorList>
    </citation>
    <scope>NUCLEOTIDE SEQUENCE [LARGE SCALE GENOMIC DNA]</scope>
    <source>
        <strain evidence="4">cv. Hale</strain>
    </source>
</reference>
<dbReference type="Gene3D" id="3.40.50.720">
    <property type="entry name" value="NAD(P)-binding Rossmann-like Domain"/>
    <property type="match status" value="1"/>
</dbReference>
<organism evidence="3 4">
    <name type="scientific">Ricinus communis</name>
    <name type="common">Castor bean</name>
    <dbReference type="NCBI Taxonomy" id="3988"/>
    <lineage>
        <taxon>Eukaryota</taxon>
        <taxon>Viridiplantae</taxon>
        <taxon>Streptophyta</taxon>
        <taxon>Embryophyta</taxon>
        <taxon>Tracheophyta</taxon>
        <taxon>Spermatophyta</taxon>
        <taxon>Magnoliopsida</taxon>
        <taxon>eudicotyledons</taxon>
        <taxon>Gunneridae</taxon>
        <taxon>Pentapetalae</taxon>
        <taxon>rosids</taxon>
        <taxon>fabids</taxon>
        <taxon>Malpighiales</taxon>
        <taxon>Euphorbiaceae</taxon>
        <taxon>Acalyphoideae</taxon>
        <taxon>Acalypheae</taxon>
        <taxon>Ricinus</taxon>
    </lineage>
</organism>
<gene>
    <name evidence="3" type="ORF">RCOM_0858110</name>
</gene>
<dbReference type="InterPro" id="IPR013149">
    <property type="entry name" value="ADH-like_C"/>
</dbReference>
<evidence type="ECO:0000256" key="1">
    <source>
        <dbReference type="ARBA" id="ARBA00023002"/>
    </source>
</evidence>
<dbReference type="GO" id="GO:0032440">
    <property type="term" value="F:2-alkenal reductase [NAD(P)H] activity"/>
    <property type="evidence" value="ECO:0000318"/>
    <property type="project" value="GO_Central"/>
</dbReference>
<dbReference type="InParanoid" id="B9SUK8"/>
<accession>B9SUK8</accession>
<dbReference type="PANTHER" id="PTHR43205">
    <property type="entry name" value="PROSTAGLANDIN REDUCTASE"/>
    <property type="match status" value="1"/>
</dbReference>
<dbReference type="EMBL" id="EQ974148">
    <property type="protein sequence ID" value="EEF32719.1"/>
    <property type="molecule type" value="Genomic_DNA"/>
</dbReference>
<name>B9SUK8_RICCO</name>
<dbReference type="eggNOG" id="KOG1196">
    <property type="taxonomic scope" value="Eukaryota"/>
</dbReference>
<dbReference type="InterPro" id="IPR041694">
    <property type="entry name" value="ADH_N_2"/>
</dbReference>
<dbReference type="InterPro" id="IPR045010">
    <property type="entry name" value="MDR_fam"/>
</dbReference>
<keyword evidence="4" id="KW-1185">Reference proteome</keyword>
<proteinExistence type="predicted"/>
<dbReference type="InterPro" id="IPR020843">
    <property type="entry name" value="ER"/>
</dbReference>
<dbReference type="SUPFAM" id="SSF50129">
    <property type="entry name" value="GroES-like"/>
    <property type="match status" value="1"/>
</dbReference>
<dbReference type="Gene3D" id="3.90.180.10">
    <property type="entry name" value="Medium-chain alcohol dehydrogenases, catalytic domain"/>
    <property type="match status" value="1"/>
</dbReference>
<dbReference type="PANTHER" id="PTHR43205:SF80">
    <property type="entry name" value="2-ALKENAL REDUCTASE (NADP(+)-DEPENDENT)-LIKE"/>
    <property type="match status" value="1"/>
</dbReference>
<feature type="domain" description="Enoyl reductase (ER)" evidence="2">
    <location>
        <begin position="23"/>
        <end position="258"/>
    </location>
</feature>
<dbReference type="InterPro" id="IPR036291">
    <property type="entry name" value="NAD(P)-bd_dom_sf"/>
</dbReference>
<dbReference type="InterPro" id="IPR011032">
    <property type="entry name" value="GroES-like_sf"/>
</dbReference>
<dbReference type="SMART" id="SM00829">
    <property type="entry name" value="PKS_ER"/>
    <property type="match status" value="1"/>
</dbReference>
<dbReference type="Pfam" id="PF00107">
    <property type="entry name" value="ADH_zinc_N"/>
    <property type="match status" value="1"/>
</dbReference>
<keyword evidence="1 3" id="KW-0560">Oxidoreductase</keyword>
<dbReference type="Proteomes" id="UP000008311">
    <property type="component" value="Unassembled WGS sequence"/>
</dbReference>
<protein>
    <submittedName>
        <fullName evidence="3">Alcohol dehydrogenase, putative</fullName>
        <ecNumber evidence="3">1.3.1.74</ecNumber>
    </submittedName>
</protein>
<evidence type="ECO:0000259" key="2">
    <source>
        <dbReference type="SMART" id="SM00829"/>
    </source>
</evidence>